<dbReference type="InterPro" id="IPR052515">
    <property type="entry name" value="Gfo/Idh/MocA_Oxidoreductase"/>
</dbReference>
<comment type="caution">
    <text evidence="3">The sequence shown here is derived from an EMBL/GenBank/DDBJ whole genome shotgun (WGS) entry which is preliminary data.</text>
</comment>
<protein>
    <submittedName>
        <fullName evidence="3">Gfo/Idh/MocA family oxidoreductase</fullName>
    </submittedName>
</protein>
<dbReference type="Proteomes" id="UP001199424">
    <property type="component" value="Unassembled WGS sequence"/>
</dbReference>
<evidence type="ECO:0000259" key="1">
    <source>
        <dbReference type="Pfam" id="PF01408"/>
    </source>
</evidence>
<reference evidence="3" key="1">
    <citation type="submission" date="2021-10" db="EMBL/GenBank/DDBJ databases">
        <title>Anaerobic single-cell dispensing facilitates the cultivation of human gut bacteria.</title>
        <authorList>
            <person name="Afrizal A."/>
        </authorList>
    </citation>
    <scope>NUCLEOTIDE SEQUENCE</scope>
    <source>
        <strain evidence="3">CLA-AA-H250</strain>
    </source>
</reference>
<dbReference type="EMBL" id="JAJEQC010000024">
    <property type="protein sequence ID" value="MCC2138015.1"/>
    <property type="molecule type" value="Genomic_DNA"/>
</dbReference>
<name>A0AAE3AJY2_9FIRM</name>
<dbReference type="Pfam" id="PF01408">
    <property type="entry name" value="GFO_IDH_MocA"/>
    <property type="match status" value="1"/>
</dbReference>
<sequence length="394" mass="44094">MSETVKVGIVGIGNMGSAHAKSIFSGNIKGMELAAVCDIAESKRLWADENLPGVPCYEDYKEMIDSGVCDTVIVATPHYFHSPIAIYAFEKGKNVLTEKPAGVYTKQVEEMNAAAKKSGKVFGIMYNQRTNPKFQKMREIVQSGELGELKRCIWIITNWYRTQAYYDSGTWRATWAGEGGGVLLNQCPHQLDLWQWIFGMPNRVMGHCKYGHWHNIEVEDEVTAYAEYPNGATGAFITTTGECPGTNRLEITGDKGKLVWEEGKLTWWKLAVPEREFCVTCKEGFAQPEMTVTEVETDNIELGHNGILQNFTNAILYGEELLAPGYEGINGLNISNAIHLSDWTGKPQAVPVDGELFLKYLNERRATSHVKEEKEDSGKIADLSGTYNDRWKVR</sequence>
<dbReference type="InterPro" id="IPR000683">
    <property type="entry name" value="Gfo/Idh/MocA-like_OxRdtase_N"/>
</dbReference>
<evidence type="ECO:0000313" key="4">
    <source>
        <dbReference type="Proteomes" id="UP001199424"/>
    </source>
</evidence>
<feature type="domain" description="GFO/IDH/MocA-like oxidoreductase" evidence="2">
    <location>
        <begin position="134"/>
        <end position="258"/>
    </location>
</feature>
<dbReference type="PANTHER" id="PTHR43249:SF1">
    <property type="entry name" value="D-GLUCOSIDE 3-DEHYDROGENASE"/>
    <property type="match status" value="1"/>
</dbReference>
<dbReference type="Pfam" id="PF22725">
    <property type="entry name" value="GFO_IDH_MocA_C3"/>
    <property type="match status" value="1"/>
</dbReference>
<gene>
    <name evidence="3" type="ORF">LKD31_13540</name>
</gene>
<proteinExistence type="predicted"/>
<dbReference type="AlphaFoldDB" id="A0AAE3AJY2"/>
<accession>A0AAE3AJY2</accession>
<organism evidence="3 4">
    <name type="scientific">Hominenteromicrobium mulieris</name>
    <dbReference type="NCBI Taxonomy" id="2885357"/>
    <lineage>
        <taxon>Bacteria</taxon>
        <taxon>Bacillati</taxon>
        <taxon>Bacillota</taxon>
        <taxon>Clostridia</taxon>
        <taxon>Eubacteriales</taxon>
        <taxon>Oscillospiraceae</taxon>
        <taxon>Hominenteromicrobium</taxon>
    </lineage>
</organism>
<dbReference type="InterPro" id="IPR055170">
    <property type="entry name" value="GFO_IDH_MocA-like_dom"/>
</dbReference>
<dbReference type="PANTHER" id="PTHR43249">
    <property type="entry name" value="UDP-N-ACETYL-2-AMINO-2-DEOXY-D-GLUCURONATE OXIDASE"/>
    <property type="match status" value="1"/>
</dbReference>
<dbReference type="Gene3D" id="3.40.50.720">
    <property type="entry name" value="NAD(P)-binding Rossmann-like Domain"/>
    <property type="match status" value="1"/>
</dbReference>
<dbReference type="InterPro" id="IPR036291">
    <property type="entry name" value="NAD(P)-bd_dom_sf"/>
</dbReference>
<keyword evidence="4" id="KW-1185">Reference proteome</keyword>
<evidence type="ECO:0000259" key="2">
    <source>
        <dbReference type="Pfam" id="PF22725"/>
    </source>
</evidence>
<dbReference type="Gene3D" id="3.30.360.10">
    <property type="entry name" value="Dihydrodipicolinate Reductase, domain 2"/>
    <property type="match status" value="1"/>
</dbReference>
<dbReference type="SUPFAM" id="SSF51735">
    <property type="entry name" value="NAD(P)-binding Rossmann-fold domains"/>
    <property type="match status" value="1"/>
</dbReference>
<feature type="domain" description="Gfo/Idh/MocA-like oxidoreductase N-terminal" evidence="1">
    <location>
        <begin position="5"/>
        <end position="124"/>
    </location>
</feature>
<evidence type="ECO:0000313" key="3">
    <source>
        <dbReference type="EMBL" id="MCC2138015.1"/>
    </source>
</evidence>
<dbReference type="GO" id="GO:0000166">
    <property type="term" value="F:nucleotide binding"/>
    <property type="evidence" value="ECO:0007669"/>
    <property type="project" value="InterPro"/>
</dbReference>
<dbReference type="SUPFAM" id="SSF55347">
    <property type="entry name" value="Glyceraldehyde-3-phosphate dehydrogenase-like, C-terminal domain"/>
    <property type="match status" value="1"/>
</dbReference>
<dbReference type="RefSeq" id="WP_308450123.1">
    <property type="nucleotide sequence ID" value="NZ_JAJEQC010000024.1"/>
</dbReference>